<dbReference type="EMBL" id="JAQMWT010000119">
    <property type="protein sequence ID" value="KAJ8610111.1"/>
    <property type="molecule type" value="Genomic_DNA"/>
</dbReference>
<keyword evidence="2" id="KW-1185">Reference proteome</keyword>
<reference evidence="1" key="1">
    <citation type="submission" date="2023-01" db="EMBL/GenBank/DDBJ databases">
        <title>Metagenome sequencing of chrysophaentin producing Chrysophaeum taylorii.</title>
        <authorList>
            <person name="Davison J."/>
            <person name="Bewley C."/>
        </authorList>
    </citation>
    <scope>NUCLEOTIDE SEQUENCE</scope>
    <source>
        <strain evidence="1">NIES-1699</strain>
    </source>
</reference>
<protein>
    <submittedName>
        <fullName evidence="1">Uncharacterized protein</fullName>
    </submittedName>
</protein>
<evidence type="ECO:0000313" key="2">
    <source>
        <dbReference type="Proteomes" id="UP001230188"/>
    </source>
</evidence>
<sequence length="230" mass="25910">MFLRIARLRPVVLRAGVASRGAVVRTLETGITQRKPTIEEACDMPRAYHEFPNDVLLMMAANMDHDARQERLTREVMAVDKVSWEEAQPKVREIAAATHVGIGLAVAPFRVVIVSSIVVGLASFPLCFHLPTALWFNDNFVTADVASPADLETWLEVGSWTWNWMEPPLGQISFFLLCLQLARDQMQNIGKKSIADTLKLRRARTVAAKFPAYDRKVVEDFAETEFNNVR</sequence>
<gene>
    <name evidence="1" type="ORF">CTAYLR_007087</name>
</gene>
<proteinExistence type="predicted"/>
<organism evidence="1 2">
    <name type="scientific">Chrysophaeum taylorii</name>
    <dbReference type="NCBI Taxonomy" id="2483200"/>
    <lineage>
        <taxon>Eukaryota</taxon>
        <taxon>Sar</taxon>
        <taxon>Stramenopiles</taxon>
        <taxon>Ochrophyta</taxon>
        <taxon>Pelagophyceae</taxon>
        <taxon>Pelagomonadales</taxon>
        <taxon>Pelagomonadaceae</taxon>
        <taxon>Chrysophaeum</taxon>
    </lineage>
</organism>
<comment type="caution">
    <text evidence="1">The sequence shown here is derived from an EMBL/GenBank/DDBJ whole genome shotgun (WGS) entry which is preliminary data.</text>
</comment>
<name>A0AAD7XNU0_9STRA</name>
<dbReference type="Proteomes" id="UP001230188">
    <property type="component" value="Unassembled WGS sequence"/>
</dbReference>
<accession>A0AAD7XNU0</accession>
<evidence type="ECO:0000313" key="1">
    <source>
        <dbReference type="EMBL" id="KAJ8610111.1"/>
    </source>
</evidence>
<dbReference type="AlphaFoldDB" id="A0AAD7XNU0"/>